<dbReference type="EMBL" id="FNQP01000009">
    <property type="protein sequence ID" value="SEA53749.1"/>
    <property type="molecule type" value="Genomic_DNA"/>
</dbReference>
<dbReference type="GO" id="GO:0008270">
    <property type="term" value="F:zinc ion binding"/>
    <property type="evidence" value="ECO:0007669"/>
    <property type="project" value="UniProtKB-KW"/>
</dbReference>
<keyword evidence="1" id="KW-0863">Zinc-finger</keyword>
<dbReference type="InterPro" id="IPR007527">
    <property type="entry name" value="Znf_SWIM"/>
</dbReference>
<keyword evidence="1" id="KW-0479">Metal-binding</keyword>
<reference evidence="4 5" key="1">
    <citation type="submission" date="2016-10" db="EMBL/GenBank/DDBJ databases">
        <authorList>
            <person name="de Groot N.N."/>
        </authorList>
    </citation>
    <scope>NUCLEOTIDE SEQUENCE [LARGE SCALE GENOMIC DNA]</scope>
    <source>
        <strain evidence="4 5">DSM 21228</strain>
    </source>
</reference>
<gene>
    <name evidence="4" type="ORF">SAMN05660964_01812</name>
</gene>
<dbReference type="AlphaFoldDB" id="A0A1H4C078"/>
<dbReference type="RefSeq" id="WP_093067685.1">
    <property type="nucleotide sequence ID" value="NZ_FNQP01000009.1"/>
</dbReference>
<sequence length="547" mass="63194">MEFSRKYHGNSQVSNNSRETNMSFVPDALRNPTFFAADLGQHIPFREAMSALHQVVVSDMSFQPKDKSDYKAWLKAQEDVFLAEAMAKQGKIKAQLDELRQQMREVQHAESAVLSPFYTARSKYFQYLYKNDIDAWYVLDPVITVHPDSIFFECFSQDESSYGKLSCRYEVFKNVREHAYGTTNIDYSHELYQEFQKIRDYKRTEFVIDPSGFEVKTDLSDDFKEEKIDLPDSWVRGFLQVSSAMSLPFTTLNLHPMDMYNVLLFLKRHKEKTGPRSLRFCLTPDQPIQVKFDPWGETLTCPRSVYTGNAAQEVRIWGRRRLFILERLLPIVKHFRVSLLGSGLPSFWVAEMEHMTFTLGLSGWSANDFSRMGNFDLMAPRGEVDNVTAERVFAALQTTWQESATSLALRLGLDELTVKSALGIYSQYGRVLYDMDKDVYRIRELSKDPLPMDKLRFSNEREAKADNFRKAGLVTVIAREAQQNGRQLVRGEVIDNTHTYQPEITLDADMRLVEAKCSCHFYIQNKLNQGPCEHMLAVRLETNNANS</sequence>
<dbReference type="PROSITE" id="PS50966">
    <property type="entry name" value="ZF_SWIM"/>
    <property type="match status" value="1"/>
</dbReference>
<dbReference type="Proteomes" id="UP000199397">
    <property type="component" value="Unassembled WGS sequence"/>
</dbReference>
<organism evidence="4 5">
    <name type="scientific">Thiothrix caldifontis</name>
    <dbReference type="NCBI Taxonomy" id="525918"/>
    <lineage>
        <taxon>Bacteria</taxon>
        <taxon>Pseudomonadati</taxon>
        <taxon>Pseudomonadota</taxon>
        <taxon>Gammaproteobacteria</taxon>
        <taxon>Thiotrichales</taxon>
        <taxon>Thiotrichaceae</taxon>
        <taxon>Thiothrix</taxon>
    </lineage>
</organism>
<proteinExistence type="predicted"/>
<evidence type="ECO:0000256" key="2">
    <source>
        <dbReference type="SAM" id="Coils"/>
    </source>
</evidence>
<dbReference type="STRING" id="525918.SAMN05660964_01812"/>
<evidence type="ECO:0000259" key="3">
    <source>
        <dbReference type="PROSITE" id="PS50966"/>
    </source>
</evidence>
<name>A0A1H4C078_9GAMM</name>
<accession>A0A1H4C078</accession>
<feature type="coiled-coil region" evidence="2">
    <location>
        <begin position="82"/>
        <end position="112"/>
    </location>
</feature>
<dbReference type="Pfam" id="PF04434">
    <property type="entry name" value="SWIM"/>
    <property type="match status" value="1"/>
</dbReference>
<dbReference type="OrthoDB" id="7821105at2"/>
<keyword evidence="1" id="KW-0862">Zinc</keyword>
<evidence type="ECO:0000313" key="5">
    <source>
        <dbReference type="Proteomes" id="UP000199397"/>
    </source>
</evidence>
<keyword evidence="5" id="KW-1185">Reference proteome</keyword>
<keyword evidence="2" id="KW-0175">Coiled coil</keyword>
<evidence type="ECO:0000313" key="4">
    <source>
        <dbReference type="EMBL" id="SEA53749.1"/>
    </source>
</evidence>
<feature type="domain" description="SWIM-type" evidence="3">
    <location>
        <begin position="502"/>
        <end position="543"/>
    </location>
</feature>
<protein>
    <submittedName>
        <fullName evidence="4">SWIM zinc finger</fullName>
    </submittedName>
</protein>
<evidence type="ECO:0000256" key="1">
    <source>
        <dbReference type="PROSITE-ProRule" id="PRU00325"/>
    </source>
</evidence>